<organism evidence="1 2">
    <name type="scientific">Shewanella mangrovisoli</name>
    <dbReference type="NCBI Taxonomy" id="2864211"/>
    <lineage>
        <taxon>Bacteria</taxon>
        <taxon>Pseudomonadati</taxon>
        <taxon>Pseudomonadota</taxon>
        <taxon>Gammaproteobacteria</taxon>
        <taxon>Alteromonadales</taxon>
        <taxon>Shewanellaceae</taxon>
        <taxon>Shewanella</taxon>
    </lineage>
</organism>
<comment type="caution">
    <text evidence="1">The sequence shown here is derived from an EMBL/GenBank/DDBJ whole genome shotgun (WGS) entry which is preliminary data.</text>
</comment>
<dbReference type="Proteomes" id="UP001576708">
    <property type="component" value="Unassembled WGS sequence"/>
</dbReference>
<evidence type="ECO:0000313" key="2">
    <source>
        <dbReference type="Proteomes" id="UP001576708"/>
    </source>
</evidence>
<protein>
    <submittedName>
        <fullName evidence="1">Uncharacterized protein</fullName>
    </submittedName>
</protein>
<sequence>MKPLIAQLQSCSWATKVGHNEPMAKTLGCIEDIATHLERDPDVFSNRPTPNPMKAYVLATISKPAD</sequence>
<reference evidence="1 2" key="1">
    <citation type="submission" date="2024-09" db="EMBL/GenBank/DDBJ databases">
        <authorList>
            <person name="Zhang Y."/>
        </authorList>
    </citation>
    <scope>NUCLEOTIDE SEQUENCE [LARGE SCALE GENOMIC DNA]</scope>
    <source>
        <strain evidence="1 2">ZJ318</strain>
    </source>
</reference>
<accession>A0ABV4VJN7</accession>
<name>A0ABV4VJN7_9GAMM</name>
<dbReference type="RefSeq" id="WP_342201760.1">
    <property type="nucleotide sequence ID" value="NZ_JBCATE010000003.1"/>
</dbReference>
<keyword evidence="2" id="KW-1185">Reference proteome</keyword>
<proteinExistence type="predicted"/>
<evidence type="ECO:0000313" key="1">
    <source>
        <dbReference type="EMBL" id="MFB2620448.1"/>
    </source>
</evidence>
<gene>
    <name evidence="1" type="ORF">ACE02W_11570</name>
</gene>
<dbReference type="EMBL" id="JBHFGU010000003">
    <property type="protein sequence ID" value="MFB2620448.1"/>
    <property type="molecule type" value="Genomic_DNA"/>
</dbReference>